<keyword evidence="5" id="KW-0326">Glycosidase</keyword>
<comment type="similarity">
    <text evidence="2">Belongs to the glycosyl hydrolase 3 family.</text>
</comment>
<feature type="domain" description="Glycoside hydrolase family 3 N-terminal" evidence="6">
    <location>
        <begin position="29"/>
        <end position="346"/>
    </location>
</feature>
<dbReference type="RefSeq" id="WP_006781985.1">
    <property type="nucleotide sequence ID" value="NZ_CP040506.1"/>
</dbReference>
<sequence>MVDLKAMPFYLNDEQIAWVEDTIAGMTPEEKIGQLFIIFNQNRNPDYIRKVCENYHIGGLRWMGGTLEEVYEQNRLYQEYSRIPLLIAANCETGGNGAVAEGTIVATNAACGACETTQAAYDMGYVSGVEASAIGCNWNFAPVTDVLLNWRNTIVNTRCFGDEPDTVVRMAKAYMDGVHRHNIACCAKHFPGDGSEERDQHLVMGCNDLSCEEWDNVYGKVYRELIDSGLESMMIGHICQPAYTRRFRPDASDKDIMPATLSPELLQNLLREQLGFNGLIVTDASHMAGLTCSCPRSEQVPGAIAAGCDMFLFFHEPEEDLKYMMDGYRNGVITEERLSDALHRILGMKAHLGLYHLEFPDRKGLDMVGCGAHHQYAARAAEEAVTLVKDTQKILPIDPEKRKRVKLYYIESEPASILDGTDASKHIVVEELEKAGFEVTLHENFYEMERNHPSPRNKGLIRACEPVEELKARYDLIMVFVHIKGYAQENTMRIRWSAGHSNEIPWYSADVPTVCVSLNYTNHLYELPMFRTFINAYCPTREYIHATVMKITGKSEFKGHYNDTVWCGRWDTRL</sequence>
<dbReference type="InterPro" id="IPR017853">
    <property type="entry name" value="GH"/>
</dbReference>
<comment type="catalytic activity">
    <reaction evidence="1">
        <text>Hydrolysis of terminal non-reducing N-acetyl-D-hexosamine residues in N-acetyl-beta-D-hexosaminides.</text>
        <dbReference type="EC" id="3.2.1.52"/>
    </reaction>
</comment>
<dbReference type="Gene3D" id="3.20.20.300">
    <property type="entry name" value="Glycoside hydrolase, family 3, N-terminal domain"/>
    <property type="match status" value="1"/>
</dbReference>
<evidence type="ECO:0000256" key="3">
    <source>
        <dbReference type="ARBA" id="ARBA00012663"/>
    </source>
</evidence>
<keyword evidence="4" id="KW-0378">Hydrolase</keyword>
<dbReference type="SUPFAM" id="SSF51445">
    <property type="entry name" value="(Trans)glycosidases"/>
    <property type="match status" value="1"/>
</dbReference>
<dbReference type="InterPro" id="IPR036962">
    <property type="entry name" value="Glyco_hydro_3_N_sf"/>
</dbReference>
<dbReference type="EMBL" id="ADLN01000111">
    <property type="protein sequence ID" value="EHI57995.1"/>
    <property type="molecule type" value="Genomic_DNA"/>
</dbReference>
<dbReference type="PANTHER" id="PTHR30480">
    <property type="entry name" value="BETA-HEXOSAMINIDASE-RELATED"/>
    <property type="match status" value="1"/>
</dbReference>
<dbReference type="Proteomes" id="UP000005384">
    <property type="component" value="Unassembled WGS sequence"/>
</dbReference>
<comment type="caution">
    <text evidence="7">The sequence shown here is derived from an EMBL/GenBank/DDBJ whole genome shotgun (WGS) entry which is preliminary data.</text>
</comment>
<dbReference type="InterPro" id="IPR001764">
    <property type="entry name" value="Glyco_hydro_3_N"/>
</dbReference>
<protein>
    <recommendedName>
        <fullName evidence="3">beta-N-acetylhexosaminidase</fullName>
        <ecNumber evidence="3">3.2.1.52</ecNumber>
    </recommendedName>
</protein>
<dbReference type="InterPro" id="IPR036881">
    <property type="entry name" value="Glyco_hydro_3_C_sf"/>
</dbReference>
<gene>
    <name evidence="7" type="ORF">HMPREF9473_03994</name>
</gene>
<organism evidence="7 8">
    <name type="scientific">Hungatella hathewayi WAL-18680</name>
    <dbReference type="NCBI Taxonomy" id="742737"/>
    <lineage>
        <taxon>Bacteria</taxon>
        <taxon>Bacillati</taxon>
        <taxon>Bacillota</taxon>
        <taxon>Clostridia</taxon>
        <taxon>Lachnospirales</taxon>
        <taxon>Lachnospiraceae</taxon>
        <taxon>Hungatella</taxon>
    </lineage>
</organism>
<dbReference type="PANTHER" id="PTHR30480:SF13">
    <property type="entry name" value="BETA-HEXOSAMINIDASE"/>
    <property type="match status" value="1"/>
</dbReference>
<dbReference type="Gene3D" id="3.40.50.1700">
    <property type="entry name" value="Glycoside hydrolase family 3 C-terminal domain"/>
    <property type="match status" value="1"/>
</dbReference>
<keyword evidence="8" id="KW-1185">Reference proteome</keyword>
<dbReference type="Pfam" id="PF00933">
    <property type="entry name" value="Glyco_hydro_3"/>
    <property type="match status" value="1"/>
</dbReference>
<evidence type="ECO:0000259" key="6">
    <source>
        <dbReference type="Pfam" id="PF00933"/>
    </source>
</evidence>
<dbReference type="InterPro" id="IPR050226">
    <property type="entry name" value="NagZ_Beta-hexosaminidase"/>
</dbReference>
<dbReference type="HOGENOM" id="CLU_008392_5_3_9"/>
<dbReference type="PATRIC" id="fig|742737.3.peg.3978"/>
<evidence type="ECO:0000256" key="1">
    <source>
        <dbReference type="ARBA" id="ARBA00001231"/>
    </source>
</evidence>
<dbReference type="EC" id="3.2.1.52" evidence="3"/>
<evidence type="ECO:0000313" key="7">
    <source>
        <dbReference type="EMBL" id="EHI57995.1"/>
    </source>
</evidence>
<dbReference type="GO" id="GO:0004563">
    <property type="term" value="F:beta-N-acetylhexosaminidase activity"/>
    <property type="evidence" value="ECO:0007669"/>
    <property type="project" value="UniProtKB-EC"/>
</dbReference>
<evidence type="ECO:0000256" key="2">
    <source>
        <dbReference type="ARBA" id="ARBA00005336"/>
    </source>
</evidence>
<dbReference type="GO" id="GO:0005975">
    <property type="term" value="P:carbohydrate metabolic process"/>
    <property type="evidence" value="ECO:0007669"/>
    <property type="project" value="InterPro"/>
</dbReference>
<name>G5IKG6_9FIRM</name>
<evidence type="ECO:0000313" key="8">
    <source>
        <dbReference type="Proteomes" id="UP000005384"/>
    </source>
</evidence>
<reference evidence="7 8" key="1">
    <citation type="submission" date="2011-08" db="EMBL/GenBank/DDBJ databases">
        <title>The Genome Sequence of Clostridium hathewayi WAL-18680.</title>
        <authorList>
            <consortium name="The Broad Institute Genome Sequencing Platform"/>
            <person name="Earl A."/>
            <person name="Ward D."/>
            <person name="Feldgarden M."/>
            <person name="Gevers D."/>
            <person name="Finegold S.M."/>
            <person name="Summanen P.H."/>
            <person name="Molitoris D.R."/>
            <person name="Song M."/>
            <person name="Daigneault M."/>
            <person name="Allen-Vercoe E."/>
            <person name="Young S.K."/>
            <person name="Zeng Q."/>
            <person name="Gargeya S."/>
            <person name="Fitzgerald M."/>
            <person name="Haas B."/>
            <person name="Abouelleil A."/>
            <person name="Alvarado L."/>
            <person name="Arachchi H.M."/>
            <person name="Berlin A."/>
            <person name="Brown A."/>
            <person name="Chapman S.B."/>
            <person name="Chen Z."/>
            <person name="Dunbar C."/>
            <person name="Freedman E."/>
            <person name="Gearin G."/>
            <person name="Gellesch M."/>
            <person name="Goldberg J."/>
            <person name="Griggs A."/>
            <person name="Gujja S."/>
            <person name="Heiman D."/>
            <person name="Howarth C."/>
            <person name="Larson L."/>
            <person name="Lui A."/>
            <person name="MacDonald P.J.P."/>
            <person name="Montmayeur A."/>
            <person name="Murphy C."/>
            <person name="Neiman D."/>
            <person name="Pearson M."/>
            <person name="Priest M."/>
            <person name="Roberts A."/>
            <person name="Saif S."/>
            <person name="Shea T."/>
            <person name="Shenoy N."/>
            <person name="Sisk P."/>
            <person name="Stolte C."/>
            <person name="Sykes S."/>
            <person name="Wortman J."/>
            <person name="Nusbaum C."/>
            <person name="Birren B."/>
        </authorList>
    </citation>
    <scope>NUCLEOTIDE SEQUENCE [LARGE SCALE GENOMIC DNA]</scope>
    <source>
        <strain evidence="7 8">WAL-18680</strain>
    </source>
</reference>
<evidence type="ECO:0000256" key="5">
    <source>
        <dbReference type="ARBA" id="ARBA00023295"/>
    </source>
</evidence>
<accession>G5IKG6</accession>
<evidence type="ECO:0000256" key="4">
    <source>
        <dbReference type="ARBA" id="ARBA00022801"/>
    </source>
</evidence>
<dbReference type="AlphaFoldDB" id="G5IKG6"/>
<proteinExistence type="inferred from homology"/>
<dbReference type="GO" id="GO:0009254">
    <property type="term" value="P:peptidoglycan turnover"/>
    <property type="evidence" value="ECO:0007669"/>
    <property type="project" value="TreeGrafter"/>
</dbReference>
<dbReference type="OrthoDB" id="9805821at2"/>